<evidence type="ECO:0000259" key="1">
    <source>
        <dbReference type="Pfam" id="PF04326"/>
    </source>
</evidence>
<sequence>MFDWGKSYMLFGPEESLAECQTIEFKEASVCLPDDVWETYSAFANTEGGKIVLGVAEPSPGVFKVEGVGDARTVMRQFWENVRNPQRVENDVMLPDGVSIDCSYGVDLVVVNVPRAERHMRPVRVYDKKMKSFVAFVRRDVIDTRCNDFEMRLLEYDALPAADRRAIEELDISALDGNTIASYRRLFNGNKPGHPWSLESDADFLYKIGALAKDRTGRLCPTLAGLLAFGHEYEIVGHLPYFLLDYRNESSGNARWDDRLTSNSGDWSGNLFDFYFAVMPKIDALLLTPLSVSQDGASHRFTNDVKDAVHEALANALVHAYYGGQSTVRVIVKDEQIVFENAGSFLVDRNVAIAGGISDPRNPTLMRIFGMVGISDRAGSGLCTIYATWKKKYGSAPRLSESYAPAKVVFELPIDCSVAGDAGIRGTVDEDTLLLLCRKEQGITAEEAAQFFGVLPRAIQKRMKKLESNGVVVHEKKGRSFYYRVRQTEK</sequence>
<proteinExistence type="predicted"/>
<evidence type="ECO:0000313" key="3">
    <source>
        <dbReference type="Proteomes" id="UP000253975"/>
    </source>
</evidence>
<evidence type="ECO:0000313" key="2">
    <source>
        <dbReference type="EMBL" id="RDB59819.1"/>
    </source>
</evidence>
<dbReference type="InterPro" id="IPR007421">
    <property type="entry name" value="Schlafen_AlbA_2_dom"/>
</dbReference>
<feature type="domain" description="Schlafen AlbA-2" evidence="1">
    <location>
        <begin position="19"/>
        <end position="140"/>
    </location>
</feature>
<dbReference type="PANTHER" id="PTHR30595:SF6">
    <property type="entry name" value="SCHLAFEN ALBA-2 DOMAIN-CONTAINING PROTEIN"/>
    <property type="match status" value="1"/>
</dbReference>
<dbReference type="InterPro" id="IPR038475">
    <property type="entry name" value="RecG_C_sf"/>
</dbReference>
<dbReference type="Pfam" id="PF04326">
    <property type="entry name" value="SLFN_AlbA_2"/>
    <property type="match status" value="1"/>
</dbReference>
<dbReference type="PANTHER" id="PTHR30595">
    <property type="entry name" value="GLPR-RELATED TRANSCRIPTIONAL REPRESSOR"/>
    <property type="match status" value="1"/>
</dbReference>
<comment type="caution">
    <text evidence="2">The sequence shown here is derived from an EMBL/GenBank/DDBJ whole genome shotgun (WGS) entry which is preliminary data.</text>
</comment>
<dbReference type="Pfam" id="PF13749">
    <property type="entry name" value="HATPase_c_4"/>
    <property type="match status" value="1"/>
</dbReference>
<dbReference type="InterPro" id="IPR036390">
    <property type="entry name" value="WH_DNA-bd_sf"/>
</dbReference>
<reference evidence="2 3" key="1">
    <citation type="journal article" date="2018" name="Elife">
        <title>Discovery and characterization of a prevalent human gut bacterial enzyme sufficient for the inactivation of a family of plant toxins.</title>
        <authorList>
            <person name="Koppel N."/>
            <person name="Bisanz J.E."/>
            <person name="Pandelia M.E."/>
            <person name="Turnbaugh P.J."/>
            <person name="Balskus E.P."/>
        </authorList>
    </citation>
    <scope>NUCLEOTIDE SEQUENCE [LARGE SCALE GENOMIC DNA]</scope>
    <source>
        <strain evidence="2 3">OB21 GAM31</strain>
    </source>
</reference>
<dbReference type="SUPFAM" id="SSF46785">
    <property type="entry name" value="Winged helix' DNA-binding domain"/>
    <property type="match status" value="1"/>
</dbReference>
<dbReference type="InterPro" id="IPR038461">
    <property type="entry name" value="Schlafen_AlbA_2_dom_sf"/>
</dbReference>
<dbReference type="EMBL" id="PPTO01000004">
    <property type="protein sequence ID" value="RDB59819.1"/>
    <property type="molecule type" value="Genomic_DNA"/>
</dbReference>
<gene>
    <name evidence="2" type="ORF">C1881_03845</name>
</gene>
<name>A0A369LMA4_9ACTN</name>
<accession>A0A369LMA4</accession>
<dbReference type="CDD" id="cd00090">
    <property type="entry name" value="HTH_ARSR"/>
    <property type="match status" value="1"/>
</dbReference>
<dbReference type="Gene3D" id="3.30.565.60">
    <property type="match status" value="1"/>
</dbReference>
<dbReference type="InterPro" id="IPR036388">
    <property type="entry name" value="WH-like_DNA-bd_sf"/>
</dbReference>
<dbReference type="Proteomes" id="UP000253975">
    <property type="component" value="Unassembled WGS sequence"/>
</dbReference>
<dbReference type="AlphaFoldDB" id="A0A369LMA4"/>
<dbReference type="Gene3D" id="3.30.950.30">
    <property type="entry name" value="Schlafen, AAA domain"/>
    <property type="match status" value="1"/>
</dbReference>
<dbReference type="InterPro" id="IPR011991">
    <property type="entry name" value="ArsR-like_HTH"/>
</dbReference>
<organism evidence="2 3">
    <name type="scientific">Slackia isoflavoniconvertens</name>
    <dbReference type="NCBI Taxonomy" id="572010"/>
    <lineage>
        <taxon>Bacteria</taxon>
        <taxon>Bacillati</taxon>
        <taxon>Actinomycetota</taxon>
        <taxon>Coriobacteriia</taxon>
        <taxon>Eggerthellales</taxon>
        <taxon>Eggerthellaceae</taxon>
        <taxon>Slackia</taxon>
    </lineage>
</organism>
<protein>
    <submittedName>
        <fullName evidence="2">Transcriptional regulator</fullName>
    </submittedName>
</protein>
<dbReference type="Gene3D" id="1.10.10.10">
    <property type="entry name" value="Winged helix-like DNA-binding domain superfamily/Winged helix DNA-binding domain"/>
    <property type="match status" value="1"/>
</dbReference>